<dbReference type="PANTHER" id="PTHR44757:SF2">
    <property type="entry name" value="BIOFILM ARCHITECTURE MAINTENANCE PROTEIN MBAA"/>
    <property type="match status" value="1"/>
</dbReference>
<dbReference type="InterPro" id="IPR000160">
    <property type="entry name" value="GGDEF_dom"/>
</dbReference>
<dbReference type="Pfam" id="PF00990">
    <property type="entry name" value="GGDEF"/>
    <property type="match status" value="1"/>
</dbReference>
<dbReference type="SUPFAM" id="SSF141868">
    <property type="entry name" value="EAL domain-like"/>
    <property type="match status" value="1"/>
</dbReference>
<sequence>MALHSGGDLSFRIFIKTLLVSAALAFVIWSTYVWELSSASYQNKLTAARNLVASSEVADIPQSDNIVLAFDTASGRVSAQDYLRLQSADGWKEWVSLAAEQLDFIPFDGIYWAKETVFYSLLDSPAGGAFTASVDSLLSEALPKSHVVASHLLAMVVVLPFLITFAMYRQRSKLSRQARRLASLAAKQAGLSSHYRLNNDNAAVIEESIQRLSKKLNEQKEAVSAAHFADKLTGLANRQQFQLALEKAIEEAEEGKQKLALLFVDLDGFKQVNDTFGHSVGDGLLVEVAKRLNAATRHSDVIALTAGGPTTVKKTLARLGGDEFTLILSNINAAEEAEHVSERIIELLEKEFRFGEQRVNISASIGIAVYPQDGQSPENLLQMADVAMYKAKSDGKGTYRVYLPEMGKEVRRQHYLSNEIRRAVNDGEFSLDFQPVIDINSDEVAYFEALLRWHHPMDGSISPAEFIPIAEETRQILPLGDFVLREAMRQMESWNRVGLRKARVSINVSNVQLKQLPLKDWVEKALKETKLPPRCLMLEITESYLMEASDEIIQQIEGLRELGVKIAIDDFGTGYSSLSSLASLPIDVLKIDRSFVNQAATCKKYRRILASIMVLAKQLELVVVAEGVETPEELALLKKLNCQYIQGYLLSRPQTAQKLNKQLVDKALGQLAAAGSGVML</sequence>
<dbReference type="Gene3D" id="3.30.70.270">
    <property type="match status" value="1"/>
</dbReference>
<dbReference type="SUPFAM" id="SSF55073">
    <property type="entry name" value="Nucleotide cyclase"/>
    <property type="match status" value="1"/>
</dbReference>
<keyword evidence="6" id="KW-1185">Reference proteome</keyword>
<proteinExistence type="predicted"/>
<dbReference type="PROSITE" id="PS50883">
    <property type="entry name" value="EAL"/>
    <property type="match status" value="1"/>
</dbReference>
<dbReference type="Gene3D" id="3.20.20.450">
    <property type="entry name" value="EAL domain"/>
    <property type="match status" value="1"/>
</dbReference>
<dbReference type="InterPro" id="IPR001633">
    <property type="entry name" value="EAL_dom"/>
</dbReference>
<dbReference type="PROSITE" id="PS50887">
    <property type="entry name" value="GGDEF"/>
    <property type="match status" value="1"/>
</dbReference>
<feature type="domain" description="GGDEF" evidence="4">
    <location>
        <begin position="257"/>
        <end position="404"/>
    </location>
</feature>
<feature type="domain" description="EAL" evidence="3">
    <location>
        <begin position="413"/>
        <end position="667"/>
    </location>
</feature>
<dbReference type="CDD" id="cd01949">
    <property type="entry name" value="GGDEF"/>
    <property type="match status" value="1"/>
</dbReference>
<dbReference type="SMART" id="SM00267">
    <property type="entry name" value="GGDEF"/>
    <property type="match status" value="1"/>
</dbReference>
<keyword evidence="1" id="KW-0175">Coiled coil</keyword>
<evidence type="ECO:0000259" key="4">
    <source>
        <dbReference type="PROSITE" id="PS50887"/>
    </source>
</evidence>
<dbReference type="InterPro" id="IPR052155">
    <property type="entry name" value="Biofilm_reg_signaling"/>
</dbReference>
<dbReference type="SMART" id="SM00052">
    <property type="entry name" value="EAL"/>
    <property type="match status" value="1"/>
</dbReference>
<protein>
    <submittedName>
        <fullName evidence="5">Bifunctional diguanylate cyclase/phosphodiesterase</fullName>
    </submittedName>
</protein>
<dbReference type="InterPro" id="IPR035919">
    <property type="entry name" value="EAL_sf"/>
</dbReference>
<dbReference type="Pfam" id="PF00563">
    <property type="entry name" value="EAL"/>
    <property type="match status" value="1"/>
</dbReference>
<evidence type="ECO:0000256" key="2">
    <source>
        <dbReference type="SAM" id="Phobius"/>
    </source>
</evidence>
<dbReference type="RefSeq" id="WP_345338095.1">
    <property type="nucleotide sequence ID" value="NZ_BAABLI010000004.1"/>
</dbReference>
<dbReference type="EMBL" id="JBHUHT010000007">
    <property type="protein sequence ID" value="MFD2094902.1"/>
    <property type="molecule type" value="Genomic_DNA"/>
</dbReference>
<feature type="transmembrane region" description="Helical" evidence="2">
    <location>
        <begin position="13"/>
        <end position="34"/>
    </location>
</feature>
<evidence type="ECO:0000256" key="1">
    <source>
        <dbReference type="SAM" id="Coils"/>
    </source>
</evidence>
<dbReference type="InterPro" id="IPR043128">
    <property type="entry name" value="Rev_trsase/Diguanyl_cyclase"/>
</dbReference>
<keyword evidence="2" id="KW-0812">Transmembrane</keyword>
<evidence type="ECO:0000313" key="6">
    <source>
        <dbReference type="Proteomes" id="UP001597380"/>
    </source>
</evidence>
<dbReference type="PANTHER" id="PTHR44757">
    <property type="entry name" value="DIGUANYLATE CYCLASE DGCP"/>
    <property type="match status" value="1"/>
</dbReference>
<reference evidence="6" key="1">
    <citation type="journal article" date="2019" name="Int. J. Syst. Evol. Microbiol.">
        <title>The Global Catalogue of Microorganisms (GCM) 10K type strain sequencing project: providing services to taxonomists for standard genome sequencing and annotation.</title>
        <authorList>
            <consortium name="The Broad Institute Genomics Platform"/>
            <consortium name="The Broad Institute Genome Sequencing Center for Infectious Disease"/>
            <person name="Wu L."/>
            <person name="Ma J."/>
        </authorList>
    </citation>
    <scope>NUCLEOTIDE SEQUENCE [LARGE SCALE GENOMIC DNA]</scope>
    <source>
        <strain evidence="6">CGMCC 1.10992</strain>
    </source>
</reference>
<accession>A0ABW4XIK1</accession>
<evidence type="ECO:0000259" key="3">
    <source>
        <dbReference type="PROSITE" id="PS50883"/>
    </source>
</evidence>
<feature type="transmembrane region" description="Helical" evidence="2">
    <location>
        <begin position="148"/>
        <end position="168"/>
    </location>
</feature>
<gene>
    <name evidence="5" type="ORF">ACFSJ3_02830</name>
</gene>
<dbReference type="InterPro" id="IPR029787">
    <property type="entry name" value="Nucleotide_cyclase"/>
</dbReference>
<feature type="coiled-coil region" evidence="1">
    <location>
        <begin position="202"/>
        <end position="258"/>
    </location>
</feature>
<dbReference type="Proteomes" id="UP001597380">
    <property type="component" value="Unassembled WGS sequence"/>
</dbReference>
<keyword evidence="2" id="KW-0472">Membrane</keyword>
<comment type="caution">
    <text evidence="5">The sequence shown here is derived from an EMBL/GenBank/DDBJ whole genome shotgun (WGS) entry which is preliminary data.</text>
</comment>
<organism evidence="5 6">
    <name type="scientific">Corallincola platygyrae</name>
    <dbReference type="NCBI Taxonomy" id="1193278"/>
    <lineage>
        <taxon>Bacteria</taxon>
        <taxon>Pseudomonadati</taxon>
        <taxon>Pseudomonadota</taxon>
        <taxon>Gammaproteobacteria</taxon>
        <taxon>Alteromonadales</taxon>
        <taxon>Psychromonadaceae</taxon>
        <taxon>Corallincola</taxon>
    </lineage>
</organism>
<dbReference type="CDD" id="cd01948">
    <property type="entry name" value="EAL"/>
    <property type="match status" value="1"/>
</dbReference>
<evidence type="ECO:0000313" key="5">
    <source>
        <dbReference type="EMBL" id="MFD2094902.1"/>
    </source>
</evidence>
<dbReference type="NCBIfam" id="TIGR00254">
    <property type="entry name" value="GGDEF"/>
    <property type="match status" value="1"/>
</dbReference>
<keyword evidence="2" id="KW-1133">Transmembrane helix</keyword>
<name>A0ABW4XIK1_9GAMM</name>